<name>A0A8S9LQG8_BRACR</name>
<dbReference type="EMBL" id="QGKW02000276">
    <property type="protein sequence ID" value="KAF2608121.1"/>
    <property type="molecule type" value="Genomic_DNA"/>
</dbReference>
<evidence type="ECO:0000313" key="3">
    <source>
        <dbReference type="Proteomes" id="UP000712281"/>
    </source>
</evidence>
<feature type="region of interest" description="Disordered" evidence="1">
    <location>
        <begin position="1"/>
        <end position="23"/>
    </location>
</feature>
<accession>A0A8S9LQG8</accession>
<evidence type="ECO:0000313" key="2">
    <source>
        <dbReference type="EMBL" id="KAF2608121.1"/>
    </source>
</evidence>
<dbReference type="AlphaFoldDB" id="A0A8S9LQG8"/>
<protein>
    <submittedName>
        <fullName evidence="2">Uncharacterized protein</fullName>
    </submittedName>
</protein>
<proteinExistence type="predicted"/>
<evidence type="ECO:0000256" key="1">
    <source>
        <dbReference type="SAM" id="MobiDB-lite"/>
    </source>
</evidence>
<sequence length="297" mass="34325">MKRGFLGSLKKEPAGSSKIRKSTREVSIDTLQATAIDSVNHKSIDINTTPSIDTTCEKVEKVKILILSRDKNGVLRDEEVWQREMNIMDLESRALEIKPQHQSTHNLKIWAINRNKKPGGDQHTSRIDIETSPKASIDRHRPTDIDRQRQMVTDRHHPLDIDRFPLLDEPPCCIVEMEPIEKRMHEYEASHLAVHEHLRPHICTEEAVGFHKRVKKIHDPVKSRRWCKKHHFGISARGDNIRKVWGKEVAELEEEKKDQGRSSVITYSSIIKWCQEVQSAHLIILTAIRKTSSTPYC</sequence>
<gene>
    <name evidence="2" type="ORF">F2Q68_00043122</name>
</gene>
<organism evidence="2 3">
    <name type="scientific">Brassica cretica</name>
    <name type="common">Mustard</name>
    <dbReference type="NCBI Taxonomy" id="69181"/>
    <lineage>
        <taxon>Eukaryota</taxon>
        <taxon>Viridiplantae</taxon>
        <taxon>Streptophyta</taxon>
        <taxon>Embryophyta</taxon>
        <taxon>Tracheophyta</taxon>
        <taxon>Spermatophyta</taxon>
        <taxon>Magnoliopsida</taxon>
        <taxon>eudicotyledons</taxon>
        <taxon>Gunneridae</taxon>
        <taxon>Pentapetalae</taxon>
        <taxon>rosids</taxon>
        <taxon>malvids</taxon>
        <taxon>Brassicales</taxon>
        <taxon>Brassicaceae</taxon>
        <taxon>Brassiceae</taxon>
        <taxon>Brassica</taxon>
    </lineage>
</organism>
<dbReference type="Proteomes" id="UP000712281">
    <property type="component" value="Unassembled WGS sequence"/>
</dbReference>
<comment type="caution">
    <text evidence="2">The sequence shown here is derived from an EMBL/GenBank/DDBJ whole genome shotgun (WGS) entry which is preliminary data.</text>
</comment>
<reference evidence="2" key="1">
    <citation type="submission" date="2019-12" db="EMBL/GenBank/DDBJ databases">
        <title>Genome sequencing and annotation of Brassica cretica.</title>
        <authorList>
            <person name="Studholme D.J."/>
            <person name="Sarris P.F."/>
        </authorList>
    </citation>
    <scope>NUCLEOTIDE SEQUENCE</scope>
    <source>
        <strain evidence="2">PFS-001/15</strain>
        <tissue evidence="2">Leaf</tissue>
    </source>
</reference>